<dbReference type="EC" id="2.7.13.3" evidence="6"/>
<dbReference type="InterPro" id="IPR013515">
    <property type="entry name" value="Phytochrome_cen-reg"/>
</dbReference>
<keyword evidence="7" id="KW-1185">Reference proteome</keyword>
<dbReference type="RefSeq" id="WP_328983677.1">
    <property type="nucleotide sequence ID" value="NZ_CP121472.1"/>
</dbReference>
<name>A0ABZ0SE54_9GAMM</name>
<organism evidence="6 7">
    <name type="scientific">Thiorhodovibrio winogradskyi</name>
    <dbReference type="NCBI Taxonomy" id="77007"/>
    <lineage>
        <taxon>Bacteria</taxon>
        <taxon>Pseudomonadati</taxon>
        <taxon>Pseudomonadota</taxon>
        <taxon>Gammaproteobacteria</taxon>
        <taxon>Chromatiales</taxon>
        <taxon>Chromatiaceae</taxon>
        <taxon>Thiorhodovibrio</taxon>
    </lineage>
</organism>
<dbReference type="InterPro" id="IPR003018">
    <property type="entry name" value="GAF"/>
</dbReference>
<evidence type="ECO:0000256" key="2">
    <source>
        <dbReference type="ARBA" id="ARBA00022606"/>
    </source>
</evidence>
<evidence type="ECO:0000313" key="7">
    <source>
        <dbReference type="Proteomes" id="UP001432180"/>
    </source>
</evidence>
<feature type="domain" description="Phytochrome chromophore attachment site" evidence="5">
    <location>
        <begin position="148"/>
        <end position="313"/>
    </location>
</feature>
<dbReference type="InterPro" id="IPR016132">
    <property type="entry name" value="Phyto_chromo_attachment"/>
</dbReference>
<keyword evidence="4" id="KW-0675">Receptor</keyword>
<dbReference type="Pfam" id="PF01590">
    <property type="entry name" value="GAF"/>
    <property type="match status" value="1"/>
</dbReference>
<dbReference type="PROSITE" id="PS50046">
    <property type="entry name" value="PHYTOCHROME_2"/>
    <property type="match status" value="1"/>
</dbReference>
<evidence type="ECO:0000256" key="4">
    <source>
        <dbReference type="ARBA" id="ARBA00023170"/>
    </source>
</evidence>
<dbReference type="Pfam" id="PF00360">
    <property type="entry name" value="PHY"/>
    <property type="match status" value="1"/>
</dbReference>
<gene>
    <name evidence="6" type="primary">cph1_2</name>
    <name evidence="6" type="ORF">Thiowin_02917</name>
</gene>
<evidence type="ECO:0000259" key="5">
    <source>
        <dbReference type="PROSITE" id="PS50046"/>
    </source>
</evidence>
<dbReference type="InterPro" id="IPR029016">
    <property type="entry name" value="GAF-like_dom_sf"/>
</dbReference>
<keyword evidence="3" id="KW-0157">Chromophore</keyword>
<dbReference type="InterPro" id="IPR043150">
    <property type="entry name" value="Phytochrome_PHY_sf"/>
</dbReference>
<evidence type="ECO:0000256" key="1">
    <source>
        <dbReference type="ARBA" id="ARBA00022543"/>
    </source>
</evidence>
<dbReference type="GO" id="GO:0004673">
    <property type="term" value="F:protein histidine kinase activity"/>
    <property type="evidence" value="ECO:0007669"/>
    <property type="project" value="UniProtKB-EC"/>
</dbReference>
<dbReference type="SUPFAM" id="SSF55785">
    <property type="entry name" value="PYP-like sensor domain (PAS domain)"/>
    <property type="match status" value="1"/>
</dbReference>
<keyword evidence="1" id="KW-0600">Photoreceptor protein</keyword>
<protein>
    <submittedName>
        <fullName evidence="6">Phytochrome-like protein cph1</fullName>
        <ecNumber evidence="6">2.7.13.3</ecNumber>
    </submittedName>
</protein>
<dbReference type="Gene3D" id="3.30.450.270">
    <property type="match status" value="1"/>
</dbReference>
<proteinExistence type="predicted"/>
<keyword evidence="2" id="KW-0716">Sensory transduction</keyword>
<accession>A0ABZ0SE54</accession>
<dbReference type="InterPro" id="IPR013654">
    <property type="entry name" value="PAS_2"/>
</dbReference>
<keyword evidence="6" id="KW-0808">Transferase</keyword>
<dbReference type="Gene3D" id="3.30.450.40">
    <property type="match status" value="1"/>
</dbReference>
<dbReference type="InterPro" id="IPR035965">
    <property type="entry name" value="PAS-like_dom_sf"/>
</dbReference>
<dbReference type="SUPFAM" id="SSF55781">
    <property type="entry name" value="GAF domain-like"/>
    <property type="match status" value="2"/>
</dbReference>
<dbReference type="EMBL" id="CP121472">
    <property type="protein sequence ID" value="WPL17875.1"/>
    <property type="molecule type" value="Genomic_DNA"/>
</dbReference>
<dbReference type="Gene3D" id="3.30.450.20">
    <property type="entry name" value="PAS domain"/>
    <property type="match status" value="1"/>
</dbReference>
<sequence length="529" mass="59052">MSEQPLQGFIDECEREQLHLTRFVQPFGLLLAGAAGDARIRHLSNNSIAWLGRQPDALLGLPLTDLFPEFPPGATDSDQAVRWMYPNPDKQLFPALCSGPAGLLDGWLSCNDNNWLLELEPALPASQHLAAYRPIPHRLFRMPSSESEWTRYCQFLADNLLEATGFERVMIYRFRDDDSGEVMTESLEPGLEPYLGLRYPASDIPKIARDLYLANSHRQIPDRRAKPVAILNATDPGGTDPDETGSHLLDLSLSDLRAASPVHLEYLKNMDVTASLSFSVVVGERLWGLIACHHRKPRELPLPLRERCVAMCQAFSMAISGFQGTRRLIELSNSEEDITRLHEAMRQADEDYAQGRETDATPALGDLLLELVSASGAALVDGDSLISFGQAPEPAAIHAQVDWLLGQSQEPIFATDHLAGLFPPARAQIDHASGLLAVRVRHFGDPGERVFLWWRPEQPQTVTWAGDPRKSALRDQGQHMLSPRASFEHWVETTTAHSEPWSNSDLLRARKFRSLLLRDINADLLAPRR</sequence>
<dbReference type="Pfam" id="PF08446">
    <property type="entry name" value="PAS_2"/>
    <property type="match status" value="1"/>
</dbReference>
<evidence type="ECO:0000256" key="3">
    <source>
        <dbReference type="ARBA" id="ARBA00022991"/>
    </source>
</evidence>
<reference evidence="6 7" key="1">
    <citation type="journal article" date="2023" name="Microorganisms">
        <title>Thiorhodovibrio frisius and Trv. litoralis spp. nov., Two Novel Members from a Clade of Fastidious Purple Sulfur Bacteria That Exhibit Unique Red-Shifted Light-Harvesting Capabilities.</title>
        <authorList>
            <person name="Methner A."/>
            <person name="Kuzyk S.B."/>
            <person name="Petersen J."/>
            <person name="Bauer S."/>
            <person name="Brinkmann H."/>
            <person name="Sichau K."/>
            <person name="Wanner G."/>
            <person name="Wolf J."/>
            <person name="Neumann-Schaal M."/>
            <person name="Henke P."/>
            <person name="Tank M."/>
            <person name="Sproer C."/>
            <person name="Bunk B."/>
            <person name="Overmann J."/>
        </authorList>
    </citation>
    <scope>NUCLEOTIDE SEQUENCE [LARGE SCALE GENOMIC DNA]</scope>
    <source>
        <strain evidence="6 7">DSM 6702</strain>
    </source>
</reference>
<evidence type="ECO:0000313" key="6">
    <source>
        <dbReference type="EMBL" id="WPL17875.1"/>
    </source>
</evidence>
<dbReference type="Proteomes" id="UP001432180">
    <property type="component" value="Chromosome"/>
</dbReference>
<dbReference type="PRINTS" id="PR01033">
    <property type="entry name" value="PHYTOCHROME"/>
</dbReference>
<dbReference type="InterPro" id="IPR001294">
    <property type="entry name" value="Phytochrome"/>
</dbReference>